<dbReference type="InterPro" id="IPR007387">
    <property type="entry name" value="TRAP_DctQ"/>
</dbReference>
<dbReference type="EMBL" id="SOEB01000003">
    <property type="protein sequence ID" value="TDX32443.1"/>
    <property type="molecule type" value="Genomic_DNA"/>
</dbReference>
<organism evidence="11 12">
    <name type="scientific">Rhodovulum visakhapatnamense</name>
    <dbReference type="NCBI Taxonomy" id="364297"/>
    <lineage>
        <taxon>Bacteria</taxon>
        <taxon>Pseudomonadati</taxon>
        <taxon>Pseudomonadota</taxon>
        <taxon>Alphaproteobacteria</taxon>
        <taxon>Rhodobacterales</taxon>
        <taxon>Paracoccaceae</taxon>
        <taxon>Rhodovulum</taxon>
    </lineage>
</organism>
<dbReference type="GO" id="GO:0005886">
    <property type="term" value="C:plasma membrane"/>
    <property type="evidence" value="ECO:0007669"/>
    <property type="project" value="UniProtKB-SubCell"/>
</dbReference>
<evidence type="ECO:0000256" key="5">
    <source>
        <dbReference type="ARBA" id="ARBA00022692"/>
    </source>
</evidence>
<evidence type="ECO:0000313" key="12">
    <source>
        <dbReference type="Proteomes" id="UP000295484"/>
    </source>
</evidence>
<keyword evidence="4 9" id="KW-0997">Cell inner membrane</keyword>
<keyword evidence="3" id="KW-1003">Cell membrane</keyword>
<evidence type="ECO:0000256" key="2">
    <source>
        <dbReference type="ARBA" id="ARBA00022448"/>
    </source>
</evidence>
<dbReference type="InterPro" id="IPR055348">
    <property type="entry name" value="DctQ"/>
</dbReference>
<evidence type="ECO:0000256" key="6">
    <source>
        <dbReference type="ARBA" id="ARBA00022989"/>
    </source>
</evidence>
<evidence type="ECO:0000256" key="8">
    <source>
        <dbReference type="ARBA" id="ARBA00038436"/>
    </source>
</evidence>
<feature type="transmembrane region" description="Helical" evidence="9">
    <location>
        <begin position="222"/>
        <end position="240"/>
    </location>
</feature>
<gene>
    <name evidence="11" type="ORF">EV657_10312</name>
</gene>
<feature type="transmembrane region" description="Helical" evidence="9">
    <location>
        <begin position="173"/>
        <end position="194"/>
    </location>
</feature>
<feature type="transmembrane region" description="Helical" evidence="9">
    <location>
        <begin position="60"/>
        <end position="77"/>
    </location>
</feature>
<keyword evidence="5 9" id="KW-0812">Transmembrane</keyword>
<evidence type="ECO:0000256" key="3">
    <source>
        <dbReference type="ARBA" id="ARBA00022475"/>
    </source>
</evidence>
<feature type="transmembrane region" description="Helical" evidence="9">
    <location>
        <begin position="98"/>
        <end position="116"/>
    </location>
</feature>
<evidence type="ECO:0000313" key="11">
    <source>
        <dbReference type="EMBL" id="TDX32443.1"/>
    </source>
</evidence>
<reference evidence="11 12" key="1">
    <citation type="submission" date="2019-03" db="EMBL/GenBank/DDBJ databases">
        <title>Genomic Encyclopedia of Type Strains, Phase IV (KMG-IV): sequencing the most valuable type-strain genomes for metagenomic binning, comparative biology and taxonomic classification.</title>
        <authorList>
            <person name="Goeker M."/>
        </authorList>
    </citation>
    <scope>NUCLEOTIDE SEQUENCE [LARGE SCALE GENOMIC DNA]</scope>
    <source>
        <strain evidence="11 12">JA181</strain>
    </source>
</reference>
<dbReference type="PANTHER" id="PTHR35011">
    <property type="entry name" value="2,3-DIKETO-L-GULONATE TRAP TRANSPORTER SMALL PERMEASE PROTEIN YIAM"/>
    <property type="match status" value="1"/>
</dbReference>
<keyword evidence="2 9" id="KW-0813">Transport</keyword>
<protein>
    <recommendedName>
        <fullName evidence="9">TRAP transporter small permease protein</fullName>
    </recommendedName>
</protein>
<comment type="caution">
    <text evidence="9">Lacks conserved residue(s) required for the propagation of feature annotation.</text>
</comment>
<dbReference type="RefSeq" id="WP_113669826.1">
    <property type="nucleotide sequence ID" value="NZ_SOEB01000003.1"/>
</dbReference>
<proteinExistence type="inferred from homology"/>
<evidence type="ECO:0000259" key="10">
    <source>
        <dbReference type="Pfam" id="PF04290"/>
    </source>
</evidence>
<feature type="transmembrane region" description="Helical" evidence="9">
    <location>
        <begin position="21"/>
        <end position="40"/>
    </location>
</feature>
<dbReference type="GO" id="GO:0022857">
    <property type="term" value="F:transmembrane transporter activity"/>
    <property type="evidence" value="ECO:0007669"/>
    <property type="project" value="UniProtKB-UniRule"/>
</dbReference>
<keyword evidence="7 9" id="KW-0472">Membrane</keyword>
<comment type="subcellular location">
    <subcellularLocation>
        <location evidence="1 9">Cell inner membrane</location>
        <topology evidence="1 9">Multi-pass membrane protein</topology>
    </subcellularLocation>
</comment>
<feature type="domain" description="Tripartite ATP-independent periplasmic transporters DctQ component" evidence="10">
    <location>
        <begin position="111"/>
        <end position="242"/>
    </location>
</feature>
<dbReference type="AlphaFoldDB" id="A0A4R8FZA3"/>
<dbReference type="Pfam" id="PF04290">
    <property type="entry name" value="DctQ"/>
    <property type="match status" value="1"/>
</dbReference>
<feature type="transmembrane region" description="Helical" evidence="9">
    <location>
        <begin position="136"/>
        <end position="152"/>
    </location>
</feature>
<sequence>MQRQDSLWLGPLGPPVKWAMIVSGAAAAAMALWLIAGQVWRADPVGMFEMLRPEGRPEVPLMLGSLAAAMLFAALHLSDRKGAIERPPTGPMDIVALVMSRLAMIGIVCVVAAMIYEVAARYVFEKPTLWANELSLWIAGFVFLLAGLYAMQQRSHIRIYVIYDLLPRPLQKAADVVSVGLIWGFFLCLLWGGYGEAVTKFARMETFGTAWDPPLPATIKPAILIVIGLVALQALSNLIADWNRPPEYHSALDDIDETEIANIRRTLED</sequence>
<dbReference type="Proteomes" id="UP000295484">
    <property type="component" value="Unassembled WGS sequence"/>
</dbReference>
<name>A0A4R8FZA3_9RHOB</name>
<comment type="caution">
    <text evidence="11">The sequence shown here is derived from an EMBL/GenBank/DDBJ whole genome shotgun (WGS) entry which is preliminary data.</text>
</comment>
<comment type="subunit">
    <text evidence="9">The complex comprises the extracytoplasmic solute receptor protein and the two transmembrane proteins.</text>
</comment>
<accession>A0A4R8FZA3</accession>
<evidence type="ECO:0000256" key="1">
    <source>
        <dbReference type="ARBA" id="ARBA00004429"/>
    </source>
</evidence>
<evidence type="ECO:0000256" key="4">
    <source>
        <dbReference type="ARBA" id="ARBA00022519"/>
    </source>
</evidence>
<evidence type="ECO:0000256" key="9">
    <source>
        <dbReference type="RuleBase" id="RU369079"/>
    </source>
</evidence>
<evidence type="ECO:0000256" key="7">
    <source>
        <dbReference type="ARBA" id="ARBA00023136"/>
    </source>
</evidence>
<keyword evidence="6 9" id="KW-1133">Transmembrane helix</keyword>
<comment type="function">
    <text evidence="9">Part of the tripartite ATP-independent periplasmic (TRAP) transport system.</text>
</comment>
<comment type="similarity">
    <text evidence="8 9">Belongs to the TRAP transporter small permease family.</text>
</comment>